<comment type="caution">
    <text evidence="4">The sequence shown here is derived from an EMBL/GenBank/DDBJ whole genome shotgun (WGS) entry which is preliminary data.</text>
</comment>
<dbReference type="Gene3D" id="3.30.1360.120">
    <property type="entry name" value="Probable tRNA modification gtpase trme, domain 1"/>
    <property type="match status" value="1"/>
</dbReference>
<feature type="domain" description="GCVT N-terminal" evidence="3">
    <location>
        <begin position="34"/>
        <end position="144"/>
    </location>
</feature>
<reference evidence="4 5" key="1">
    <citation type="submission" date="2019-12" db="EMBL/GenBank/DDBJ databases">
        <title>Nesterenkonia muleiensis sp. nov., a novel actinobacterium isolated from sap of Populus euphratica.</title>
        <authorList>
            <person name="Wang R."/>
        </authorList>
    </citation>
    <scope>NUCLEOTIDE SEQUENCE [LARGE SCALE GENOMIC DNA]</scope>
    <source>
        <strain evidence="4 5">F10</strain>
    </source>
</reference>
<dbReference type="InterPro" id="IPR027266">
    <property type="entry name" value="TrmE/GcvT-like"/>
</dbReference>
<feature type="region of interest" description="Disordered" evidence="2">
    <location>
        <begin position="375"/>
        <end position="394"/>
    </location>
</feature>
<dbReference type="NCBIfam" id="TIGR03317">
    <property type="entry name" value="ygfZ_signature"/>
    <property type="match status" value="1"/>
</dbReference>
<organism evidence="4 5">
    <name type="scientific">Nesterenkonia alkaliphila</name>
    <dbReference type="NCBI Taxonomy" id="1463631"/>
    <lineage>
        <taxon>Bacteria</taxon>
        <taxon>Bacillati</taxon>
        <taxon>Actinomycetota</taxon>
        <taxon>Actinomycetes</taxon>
        <taxon>Micrococcales</taxon>
        <taxon>Micrococcaceae</taxon>
        <taxon>Nesterenkonia</taxon>
    </lineage>
</organism>
<dbReference type="PIRSF" id="PIRSF006487">
    <property type="entry name" value="GcvT"/>
    <property type="match status" value="1"/>
</dbReference>
<dbReference type="AlphaFoldDB" id="A0A7K1UL73"/>
<dbReference type="OrthoDB" id="9796287at2"/>
<dbReference type="InterPro" id="IPR045179">
    <property type="entry name" value="YgfZ/GcvT"/>
</dbReference>
<dbReference type="Proteomes" id="UP000460157">
    <property type="component" value="Unassembled WGS sequence"/>
</dbReference>
<dbReference type="PANTHER" id="PTHR22602">
    <property type="entry name" value="TRANSFERASE CAF17, MITOCHONDRIAL-RELATED"/>
    <property type="match status" value="1"/>
</dbReference>
<name>A0A7K1UL73_9MICC</name>
<proteinExistence type="predicted"/>
<protein>
    <submittedName>
        <fullName evidence="4">Folate-binding protein</fullName>
    </submittedName>
</protein>
<dbReference type="InterPro" id="IPR006222">
    <property type="entry name" value="GCVT_N"/>
</dbReference>
<evidence type="ECO:0000256" key="1">
    <source>
        <dbReference type="ARBA" id="ARBA00022946"/>
    </source>
</evidence>
<gene>
    <name evidence="4" type="ORF">GNZ21_12755</name>
</gene>
<evidence type="ECO:0000259" key="3">
    <source>
        <dbReference type="Pfam" id="PF01571"/>
    </source>
</evidence>
<dbReference type="EMBL" id="WRPM01000095">
    <property type="protein sequence ID" value="MVT27209.1"/>
    <property type="molecule type" value="Genomic_DNA"/>
</dbReference>
<keyword evidence="1" id="KW-0809">Transit peptide</keyword>
<dbReference type="InterPro" id="IPR017703">
    <property type="entry name" value="YgfZ/GCV_T_CS"/>
</dbReference>
<dbReference type="Pfam" id="PF01571">
    <property type="entry name" value="GCV_T"/>
    <property type="match status" value="1"/>
</dbReference>
<accession>A0A7K1UL73</accession>
<evidence type="ECO:0000313" key="5">
    <source>
        <dbReference type="Proteomes" id="UP000460157"/>
    </source>
</evidence>
<dbReference type="PANTHER" id="PTHR22602:SF0">
    <property type="entry name" value="TRANSFERASE CAF17, MITOCHONDRIAL-RELATED"/>
    <property type="match status" value="1"/>
</dbReference>
<evidence type="ECO:0000313" key="4">
    <source>
        <dbReference type="EMBL" id="MVT27209.1"/>
    </source>
</evidence>
<dbReference type="GO" id="GO:0016226">
    <property type="term" value="P:iron-sulfur cluster assembly"/>
    <property type="evidence" value="ECO:0007669"/>
    <property type="project" value="TreeGrafter"/>
</dbReference>
<evidence type="ECO:0000256" key="2">
    <source>
        <dbReference type="SAM" id="MobiDB-lite"/>
    </source>
</evidence>
<sequence length="394" mass="42378">MSSGTSTSPLLRRTGAVEAAGPDAGVPAHYGNPVQEQRALERGRAVTDLSHRCVVTVTGPDRLSWLSTLSSQQLTDLKPGDCSELLLLDISGRIEQAPAITDDGETAWLITEPSHGAALADWLDSMKFMLRVEITDRTEQYAVLGSTRPLPEDLPAVAPARWSDPWPAVAPGGESYAAVTESEHPGQDFSWHLTLLEREKYGDAVAHLEAQGWTLAGVHAAEALRIAAWRPRLATEVDAKAIPHELDLIRTAVHLSKGCYKGQETVARVHNLGHPPRRLVFLHLDGSEHTLPTPGSEVLAPKEGADPEALATERAVGVVTSVARHHEAGPIALALVKRKVDPQAQLVVRDSSAEADTNEAAPQFYAAAQEVIVRPDAGQSVGRPQGDFLRGRPR</sequence>
<keyword evidence="5" id="KW-1185">Reference proteome</keyword>
<dbReference type="SUPFAM" id="SSF103025">
    <property type="entry name" value="Folate-binding domain"/>
    <property type="match status" value="1"/>
</dbReference>